<gene>
    <name evidence="1" type="ORF">HINF_LOCUS22879</name>
</gene>
<name>A0ABP1IAS2_9EUKA</name>
<evidence type="ECO:0000313" key="1">
    <source>
        <dbReference type="EMBL" id="CAL6011553.1"/>
    </source>
</evidence>
<proteinExistence type="predicted"/>
<comment type="caution">
    <text evidence="1">The sequence shown here is derived from an EMBL/GenBank/DDBJ whole genome shotgun (WGS) entry which is preliminary data.</text>
</comment>
<dbReference type="EMBL" id="CAXDID020000064">
    <property type="protein sequence ID" value="CAL6011553.1"/>
    <property type="molecule type" value="Genomic_DNA"/>
</dbReference>
<reference evidence="1 2" key="1">
    <citation type="submission" date="2024-07" db="EMBL/GenBank/DDBJ databases">
        <authorList>
            <person name="Akdeniz Z."/>
        </authorList>
    </citation>
    <scope>NUCLEOTIDE SEQUENCE [LARGE SCALE GENOMIC DNA]</scope>
</reference>
<accession>A0ABP1IAS2</accession>
<organism evidence="1 2">
    <name type="scientific">Hexamita inflata</name>
    <dbReference type="NCBI Taxonomy" id="28002"/>
    <lineage>
        <taxon>Eukaryota</taxon>
        <taxon>Metamonada</taxon>
        <taxon>Diplomonadida</taxon>
        <taxon>Hexamitidae</taxon>
        <taxon>Hexamitinae</taxon>
        <taxon>Hexamita</taxon>
    </lineage>
</organism>
<dbReference type="Proteomes" id="UP001642409">
    <property type="component" value="Unassembled WGS sequence"/>
</dbReference>
<sequence>MVQTCVCHFKLGNFYSKPVQKPRPFYVNHTVRPLVYIDYSRPNSLYTATNSPYNYVLDTISLYVKGLRSSLPIELFRFGCVDTRSHSVAPIAYNNSLKSAYQKSLKEVTMSGPICFQPIIDSAVQSSLSQPDYFTIAFILLSGRSNSPSQDALNLIQASHQPILFIIIYKEDFQIERLKQIQKRRFENVLTFNFTKNVQTLRDFLEENVGESLKEIYQLKMLEKNGENETVEMVQERFCEDV</sequence>
<evidence type="ECO:0000313" key="2">
    <source>
        <dbReference type="Proteomes" id="UP001642409"/>
    </source>
</evidence>
<keyword evidence="2" id="KW-1185">Reference proteome</keyword>
<protein>
    <submittedName>
        <fullName evidence="1">Copine_I</fullName>
    </submittedName>
</protein>